<proteinExistence type="predicted"/>
<dbReference type="RefSeq" id="WP_214658647.1">
    <property type="nucleotide sequence ID" value="NZ_CP017634.1"/>
</dbReference>
<gene>
    <name evidence="1" type="ORF">DCMF_15725</name>
</gene>
<evidence type="ECO:0000313" key="1">
    <source>
        <dbReference type="EMBL" id="ATW26028.1"/>
    </source>
</evidence>
<dbReference type="Proteomes" id="UP000323521">
    <property type="component" value="Chromosome"/>
</dbReference>
<evidence type="ECO:0000313" key="2">
    <source>
        <dbReference type="Proteomes" id="UP000323521"/>
    </source>
</evidence>
<dbReference type="EMBL" id="CP017634">
    <property type="protein sequence ID" value="ATW26028.1"/>
    <property type="molecule type" value="Genomic_DNA"/>
</dbReference>
<reference evidence="1 2" key="1">
    <citation type="submission" date="2016-10" db="EMBL/GenBank/DDBJ databases">
        <title>Complete Genome Sequence of Peptococcaceae strain DCMF.</title>
        <authorList>
            <person name="Edwards R.J."/>
            <person name="Holland S.I."/>
            <person name="Deshpande N.P."/>
            <person name="Wong Y.K."/>
            <person name="Ertan H."/>
            <person name="Manefield M."/>
            <person name="Russell T.L."/>
            <person name="Lee M.J."/>
        </authorList>
    </citation>
    <scope>NUCLEOTIDE SEQUENCE [LARGE SCALE GENOMIC DNA]</scope>
    <source>
        <strain evidence="1 2">DCMF</strain>
    </source>
</reference>
<accession>A0A3G1KU85</accession>
<sequence length="392" mass="45765">MNEKLDREIAGRYLISLLAAVLHNEVPPPIPQNLDLLFLYKLASRHSVANMACYGLSRLDPLPDPDKMKAFQEARKKGLAKEARQELEVRQILSALEENYIKCMPLKGFIIKHFYPQPDMRLMADVDILVDHSQMKRARDTMLSLGYTVEHTGGHHDVYHKQPVMNIELHRTLIPERMDRLHTYFESIWNRVKLHAGTSYQYEMSQVDFYIYLMAHMAKHHRGGGTGIRSVMDVWVYRNYYKEQIDGNYVRAEFEKTGLSGFAQSMEGLSEQWFNKKIDQEIDQEVAAYILANGTYGSGKNAVINRFIRETKEAEGFTVAKLKFALRMLFPARPHMEILFPFLHKMPFLMPVCWAIRGMRTVIYRRSRIRQNLGLITYLTESRVEKMKKIQQ</sequence>
<protein>
    <recommendedName>
        <fullName evidence="3">Nucleotidyltransferase family protein</fullName>
    </recommendedName>
</protein>
<dbReference type="AlphaFoldDB" id="A0A3G1KU85"/>
<dbReference type="InterPro" id="IPR039498">
    <property type="entry name" value="NTP_transf_5"/>
</dbReference>
<evidence type="ECO:0008006" key="3">
    <source>
        <dbReference type="Google" id="ProtNLM"/>
    </source>
</evidence>
<dbReference type="Pfam" id="PF14907">
    <property type="entry name" value="NTP_transf_5"/>
    <property type="match status" value="1"/>
</dbReference>
<keyword evidence="2" id="KW-1185">Reference proteome</keyword>
<organism evidence="1 2">
    <name type="scientific">Formimonas warabiya</name>
    <dbReference type="NCBI Taxonomy" id="1761012"/>
    <lineage>
        <taxon>Bacteria</taxon>
        <taxon>Bacillati</taxon>
        <taxon>Bacillota</taxon>
        <taxon>Clostridia</taxon>
        <taxon>Eubacteriales</taxon>
        <taxon>Peptococcaceae</taxon>
        <taxon>Candidatus Formimonas</taxon>
    </lineage>
</organism>
<dbReference type="KEGG" id="fwa:DCMF_15725"/>
<name>A0A3G1KU85_FORW1</name>